<feature type="domain" description="Fibronectin type-III" evidence="5">
    <location>
        <begin position="57"/>
        <end position="150"/>
    </location>
</feature>
<protein>
    <submittedName>
        <fullName evidence="6">Fibronectin type III domain-containing protein</fullName>
    </submittedName>
</protein>
<evidence type="ECO:0000313" key="6">
    <source>
        <dbReference type="EMBL" id="MBM9476876.1"/>
    </source>
</evidence>
<evidence type="ECO:0000313" key="7">
    <source>
        <dbReference type="Proteomes" id="UP000663801"/>
    </source>
</evidence>
<organism evidence="6 7">
    <name type="scientific">Nakamurella flavida</name>
    <dbReference type="NCBI Taxonomy" id="363630"/>
    <lineage>
        <taxon>Bacteria</taxon>
        <taxon>Bacillati</taxon>
        <taxon>Actinomycetota</taxon>
        <taxon>Actinomycetes</taxon>
        <taxon>Nakamurellales</taxon>
        <taxon>Nakamurellaceae</taxon>
        <taxon>Nakamurella</taxon>
    </lineage>
</organism>
<gene>
    <name evidence="6" type="ORF">JL107_10500</name>
</gene>
<dbReference type="SMART" id="SM00060">
    <property type="entry name" value="FN3"/>
    <property type="match status" value="2"/>
</dbReference>
<feature type="compositionally biased region" description="Low complexity" evidence="4">
    <location>
        <begin position="1"/>
        <end position="27"/>
    </location>
</feature>
<dbReference type="InterPro" id="IPR036116">
    <property type="entry name" value="FN3_sf"/>
</dbReference>
<dbReference type="AlphaFoldDB" id="A0A938YLS1"/>
<dbReference type="Gene3D" id="2.60.40.10">
    <property type="entry name" value="Immunoglobulins"/>
    <property type="match status" value="2"/>
</dbReference>
<dbReference type="GO" id="GO:0000272">
    <property type="term" value="P:polysaccharide catabolic process"/>
    <property type="evidence" value="ECO:0007669"/>
    <property type="project" value="UniProtKB-KW"/>
</dbReference>
<keyword evidence="7" id="KW-1185">Reference proteome</keyword>
<dbReference type="Proteomes" id="UP000663801">
    <property type="component" value="Unassembled WGS sequence"/>
</dbReference>
<dbReference type="RefSeq" id="WP_205256996.1">
    <property type="nucleotide sequence ID" value="NZ_BAAAPV010000001.1"/>
</dbReference>
<keyword evidence="2" id="KW-0378">Hydrolase</keyword>
<dbReference type="CDD" id="cd00063">
    <property type="entry name" value="FN3"/>
    <property type="match status" value="2"/>
</dbReference>
<dbReference type="SUPFAM" id="SSF101898">
    <property type="entry name" value="NHL repeat"/>
    <property type="match status" value="1"/>
</dbReference>
<keyword evidence="1" id="KW-0677">Repeat</keyword>
<dbReference type="PROSITE" id="PS50853">
    <property type="entry name" value="FN3"/>
    <property type="match status" value="2"/>
</dbReference>
<comment type="caution">
    <text evidence="6">The sequence shown here is derived from an EMBL/GenBank/DDBJ whole genome shotgun (WGS) entry which is preliminary data.</text>
</comment>
<evidence type="ECO:0000256" key="2">
    <source>
        <dbReference type="ARBA" id="ARBA00023295"/>
    </source>
</evidence>
<dbReference type="InterPro" id="IPR013783">
    <property type="entry name" value="Ig-like_fold"/>
</dbReference>
<dbReference type="InterPro" id="IPR050991">
    <property type="entry name" value="ECM_Regulatory_Proteins"/>
</dbReference>
<name>A0A938YLS1_9ACTN</name>
<feature type="domain" description="Fibronectin type-III" evidence="5">
    <location>
        <begin position="151"/>
        <end position="249"/>
    </location>
</feature>
<evidence type="ECO:0000259" key="5">
    <source>
        <dbReference type="PROSITE" id="PS50853"/>
    </source>
</evidence>
<dbReference type="PANTHER" id="PTHR46708:SF2">
    <property type="entry name" value="FIBRONECTIN TYPE-III DOMAIN-CONTAINING PROTEIN"/>
    <property type="match status" value="1"/>
</dbReference>
<dbReference type="InterPro" id="IPR011042">
    <property type="entry name" value="6-blade_b-propeller_TolB-like"/>
</dbReference>
<dbReference type="SUPFAM" id="SSF49265">
    <property type="entry name" value="Fibronectin type III"/>
    <property type="match status" value="1"/>
</dbReference>
<dbReference type="EMBL" id="JAERWL010000009">
    <property type="protein sequence ID" value="MBM9476876.1"/>
    <property type="molecule type" value="Genomic_DNA"/>
</dbReference>
<accession>A0A938YLS1</accession>
<keyword evidence="3" id="KW-0119">Carbohydrate metabolism</keyword>
<dbReference type="PANTHER" id="PTHR46708">
    <property type="entry name" value="TENASCIN"/>
    <property type="match status" value="1"/>
</dbReference>
<evidence type="ECO:0000256" key="1">
    <source>
        <dbReference type="ARBA" id="ARBA00022737"/>
    </source>
</evidence>
<feature type="region of interest" description="Disordered" evidence="4">
    <location>
        <begin position="1"/>
        <end position="32"/>
    </location>
</feature>
<dbReference type="InterPro" id="IPR003961">
    <property type="entry name" value="FN3_dom"/>
</dbReference>
<reference evidence="6" key="1">
    <citation type="submission" date="2021-01" db="EMBL/GenBank/DDBJ databases">
        <title>KCTC 19127 draft genome.</title>
        <authorList>
            <person name="An D."/>
        </authorList>
    </citation>
    <scope>NUCLEOTIDE SEQUENCE</scope>
    <source>
        <strain evidence="6">KCTC 19127</strain>
    </source>
</reference>
<dbReference type="GO" id="GO:0016798">
    <property type="term" value="F:hydrolase activity, acting on glycosyl bonds"/>
    <property type="evidence" value="ECO:0007669"/>
    <property type="project" value="UniProtKB-KW"/>
</dbReference>
<evidence type="ECO:0000256" key="4">
    <source>
        <dbReference type="SAM" id="MobiDB-lite"/>
    </source>
</evidence>
<evidence type="ECO:0000256" key="3">
    <source>
        <dbReference type="ARBA" id="ARBA00023326"/>
    </source>
</evidence>
<proteinExistence type="predicted"/>
<keyword evidence="2" id="KW-0326">Glycosidase</keyword>
<dbReference type="Gene3D" id="2.120.10.30">
    <property type="entry name" value="TolB, C-terminal domain"/>
    <property type="match status" value="1"/>
</dbReference>
<sequence length="562" mass="55906">MTTLSPTGAQAAPAVPAAGADTADGATRPVVPTDDATVRRAPVSLQYWAFGTSRAWAPTRLAATAVAGGQSTVSWAAPVRGARSVLAYVATRRATVDGVAQVRADFVTVRSASVRYTDLAPAVRYTVTVQPLSVTGFGPSAAIALASPAVAPGAPTGVTARPGDAAGTVAVAWQAPDRTGGAALTGYRIVATPAGGAAGAPVSVPASARTTVLTGLTAGTRYRLAVSAVSSAGTGSAAVVEYTVPVPAPVGPSVAALDTAAQRVVRVAHDGTVVPLGSSTLTRGDSIAVDAAGDVFAADRGGDTVLRYAAGTGTQSTVGSGWTDPQQIQTDAQGRVYVLDGTRVVRIAADGTSTTVLGTVDKARFLVVDAAGNASVLWDSSYRVWKITTLPAAGGAPVVRSLEPGYGIRSARIAADGTLYLEREASGGSGASWIVRVAPGSVEETQFSDRNAIYAYTVDPAGALVLLQSRNECLVPNTDAGCVSDRAVDDVLTVPAGADAGTTTPVSGLALPVGGLDAAADGLYVARTGGGPAGLVRYGIDGGAPTVIAAGAFADPEVLTAS</sequence>
<dbReference type="Pfam" id="PF00041">
    <property type="entry name" value="fn3"/>
    <property type="match status" value="2"/>
</dbReference>
<keyword evidence="3" id="KW-0624">Polysaccharide degradation</keyword>